<evidence type="ECO:0000313" key="2">
    <source>
        <dbReference type="Proteomes" id="UP000261031"/>
    </source>
</evidence>
<comment type="caution">
    <text evidence="1">The sequence shown here is derived from an EMBL/GenBank/DDBJ whole genome shotgun (WGS) entry which is preliminary data.</text>
</comment>
<dbReference type="AlphaFoldDB" id="A0A3E5HIT8"/>
<sequence>MNRCVLILPYFGEFSNYFPLFLKTCGSNKDYDFLIVTDNTEAYDYPDNVQVVSMSFKDFKNIAAEKLGFSPCVPKPYKLCDFKPAYGLILEDYIQGYEYWGHCDCDLLFGNLSDILTPILDLNYDKIFAVGHLTLYKNTYENNRIFMHEHNGVVLYKNVFTSERIWGFDESQCDLGGNNVHEIFKQSKASVYEDDLSFNVYTGKDEITRVKYNPQTMDYETEDYVPSRLYWDGKNIVRIAYMSGKIIEQHYLYTHLQSRIMSTKSIDFDRAPIEILPNRFRNVVSIPSNKQEFHLFSLRMPSTFWLHVYKKKIRRKFLGGNR</sequence>
<accession>A0A3E5HIT8</accession>
<reference evidence="1 2" key="1">
    <citation type="submission" date="2018-08" db="EMBL/GenBank/DDBJ databases">
        <title>A genome reference for cultivated species of the human gut microbiota.</title>
        <authorList>
            <person name="Zou Y."/>
            <person name="Xue W."/>
            <person name="Luo G."/>
        </authorList>
    </citation>
    <scope>NUCLEOTIDE SEQUENCE [LARGE SCALE GENOMIC DNA]</scope>
    <source>
        <strain evidence="1 2">OF05-12</strain>
    </source>
</reference>
<dbReference type="RefSeq" id="WP_117612344.1">
    <property type="nucleotide sequence ID" value="NZ_JAJEQA010000019.1"/>
</dbReference>
<organism evidence="1 2">
    <name type="scientific">Bifidobacterium pseudocatenulatum</name>
    <dbReference type="NCBI Taxonomy" id="28026"/>
    <lineage>
        <taxon>Bacteria</taxon>
        <taxon>Bacillati</taxon>
        <taxon>Actinomycetota</taxon>
        <taxon>Actinomycetes</taxon>
        <taxon>Bifidobacteriales</taxon>
        <taxon>Bifidobacteriaceae</taxon>
        <taxon>Bifidobacterium</taxon>
    </lineage>
</organism>
<dbReference type="Pfam" id="PF20330">
    <property type="entry name" value="DUF6625"/>
    <property type="match status" value="1"/>
</dbReference>
<protein>
    <submittedName>
        <fullName evidence="1">Uncharacterized protein</fullName>
    </submittedName>
</protein>
<evidence type="ECO:0000313" key="1">
    <source>
        <dbReference type="EMBL" id="RGP01739.1"/>
    </source>
</evidence>
<proteinExistence type="predicted"/>
<name>A0A3E5HIT8_BIFPS</name>
<dbReference type="EMBL" id="QSWD01000006">
    <property type="protein sequence ID" value="RGP01739.1"/>
    <property type="molecule type" value="Genomic_DNA"/>
</dbReference>
<gene>
    <name evidence="1" type="ORF">DXA79_08670</name>
</gene>
<dbReference type="Proteomes" id="UP000261031">
    <property type="component" value="Unassembled WGS sequence"/>
</dbReference>
<dbReference type="InterPro" id="IPR046733">
    <property type="entry name" value="DUF6625"/>
</dbReference>